<dbReference type="Proteomes" id="UP000008461">
    <property type="component" value="Chromosome"/>
</dbReference>
<dbReference type="KEGG" id="hhy:Halhy_4051"/>
<evidence type="ECO:0000313" key="2">
    <source>
        <dbReference type="Proteomes" id="UP000008461"/>
    </source>
</evidence>
<reference evidence="1 2" key="1">
    <citation type="journal article" date="2011" name="Stand. Genomic Sci.">
        <title>Complete genome sequence of Haliscomenobacter hydrossis type strain (O).</title>
        <authorList>
            <consortium name="US DOE Joint Genome Institute (JGI-PGF)"/>
            <person name="Daligault H."/>
            <person name="Lapidus A."/>
            <person name="Zeytun A."/>
            <person name="Nolan M."/>
            <person name="Lucas S."/>
            <person name="Del Rio T.G."/>
            <person name="Tice H."/>
            <person name="Cheng J.F."/>
            <person name="Tapia R."/>
            <person name="Han C."/>
            <person name="Goodwin L."/>
            <person name="Pitluck S."/>
            <person name="Liolios K."/>
            <person name="Pagani I."/>
            <person name="Ivanova N."/>
            <person name="Huntemann M."/>
            <person name="Mavromatis K."/>
            <person name="Mikhailova N."/>
            <person name="Pati A."/>
            <person name="Chen A."/>
            <person name="Palaniappan K."/>
            <person name="Land M."/>
            <person name="Hauser L."/>
            <person name="Brambilla E.M."/>
            <person name="Rohde M."/>
            <person name="Verbarg S."/>
            <person name="Goker M."/>
            <person name="Bristow J."/>
            <person name="Eisen J.A."/>
            <person name="Markowitz V."/>
            <person name="Hugenholtz P."/>
            <person name="Kyrpides N.C."/>
            <person name="Klenk H.P."/>
            <person name="Woyke T."/>
        </authorList>
    </citation>
    <scope>NUCLEOTIDE SEQUENCE [LARGE SCALE GENOMIC DNA]</scope>
    <source>
        <strain evidence="2">ATCC 27775 / DSM 1100 / LMG 10767 / O</strain>
    </source>
</reference>
<name>F4L6U4_HALH1</name>
<reference key="2">
    <citation type="submission" date="2011-04" db="EMBL/GenBank/DDBJ databases">
        <title>Complete sequence of chromosome of Haliscomenobacter hydrossis DSM 1100.</title>
        <authorList>
            <consortium name="US DOE Joint Genome Institute (JGI-PGF)"/>
            <person name="Lucas S."/>
            <person name="Han J."/>
            <person name="Lapidus A."/>
            <person name="Bruce D."/>
            <person name="Goodwin L."/>
            <person name="Pitluck S."/>
            <person name="Peters L."/>
            <person name="Kyrpides N."/>
            <person name="Mavromatis K."/>
            <person name="Ivanova N."/>
            <person name="Ovchinnikova G."/>
            <person name="Pagani I."/>
            <person name="Daligault H."/>
            <person name="Detter J.C."/>
            <person name="Han C."/>
            <person name="Land M."/>
            <person name="Hauser L."/>
            <person name="Markowitz V."/>
            <person name="Cheng J.-F."/>
            <person name="Hugenholtz P."/>
            <person name="Woyke T."/>
            <person name="Wu D."/>
            <person name="Verbarg S."/>
            <person name="Frueling A."/>
            <person name="Brambilla E."/>
            <person name="Klenk H.-P."/>
            <person name="Eisen J.A."/>
        </authorList>
    </citation>
    <scope>NUCLEOTIDE SEQUENCE</scope>
    <source>
        <strain>DSM 1100</strain>
    </source>
</reference>
<dbReference type="EMBL" id="CP002691">
    <property type="protein sequence ID" value="AEE51899.1"/>
    <property type="molecule type" value="Genomic_DNA"/>
</dbReference>
<dbReference type="HOGENOM" id="CLU_2617081_0_0_10"/>
<sequence>MDSKTKILIALGVGVAAFSLIQSQKRPPVQTPVYPAYPSNYPQQQKGKGWETAAQATGFLANLANTLFGQGGVFAPKR</sequence>
<protein>
    <submittedName>
        <fullName evidence="1">Uncharacterized protein</fullName>
    </submittedName>
</protein>
<dbReference type="STRING" id="760192.Halhy_4051"/>
<keyword evidence="2" id="KW-1185">Reference proteome</keyword>
<accession>F4L6U4</accession>
<organism evidence="1 2">
    <name type="scientific">Haliscomenobacter hydrossis (strain ATCC 27775 / DSM 1100 / LMG 10767 / O)</name>
    <dbReference type="NCBI Taxonomy" id="760192"/>
    <lineage>
        <taxon>Bacteria</taxon>
        <taxon>Pseudomonadati</taxon>
        <taxon>Bacteroidota</taxon>
        <taxon>Saprospiria</taxon>
        <taxon>Saprospirales</taxon>
        <taxon>Haliscomenobacteraceae</taxon>
        <taxon>Haliscomenobacter</taxon>
    </lineage>
</organism>
<dbReference type="AlphaFoldDB" id="F4L6U4"/>
<proteinExistence type="predicted"/>
<evidence type="ECO:0000313" key="1">
    <source>
        <dbReference type="EMBL" id="AEE51899.1"/>
    </source>
</evidence>
<gene>
    <name evidence="1" type="ordered locus">Halhy_4051</name>
</gene>